<evidence type="ECO:0000313" key="2">
    <source>
        <dbReference type="EMBL" id="ORW65989.1"/>
    </source>
</evidence>
<dbReference type="PANTHER" id="PTHR35569">
    <property type="entry name" value="CYANAMIDE HYDRATASE DDI2-RELATED"/>
    <property type="match status" value="1"/>
</dbReference>
<dbReference type="InterPro" id="IPR006674">
    <property type="entry name" value="HD_domain"/>
</dbReference>
<protein>
    <recommendedName>
        <fullName evidence="1">HD/PDEase domain-containing protein</fullName>
    </recommendedName>
</protein>
<proteinExistence type="predicted"/>
<dbReference type="Gene3D" id="1.10.3210.10">
    <property type="entry name" value="Hypothetical protein af1432"/>
    <property type="match status" value="1"/>
</dbReference>
<comment type="caution">
    <text evidence="2">The sequence shown here is derived from an EMBL/GenBank/DDBJ whole genome shotgun (WGS) entry which is preliminary data.</text>
</comment>
<keyword evidence="3" id="KW-1185">Reference proteome</keyword>
<dbReference type="AlphaFoldDB" id="A0A1X2BS32"/>
<dbReference type="EMBL" id="LQPQ01000191">
    <property type="protein sequence ID" value="ORW65989.1"/>
    <property type="molecule type" value="Genomic_DNA"/>
</dbReference>
<dbReference type="SMART" id="SM00471">
    <property type="entry name" value="HDc"/>
    <property type="match status" value="1"/>
</dbReference>
<dbReference type="GeneID" id="93497450"/>
<feature type="domain" description="HD/PDEase" evidence="1">
    <location>
        <begin position="74"/>
        <end position="196"/>
    </location>
</feature>
<dbReference type="RefSeq" id="WP_085252421.1">
    <property type="nucleotide sequence ID" value="NZ_CAJMWI010000001.1"/>
</dbReference>
<sequence length="254" mass="27109">MSDIGTWQWAERTGGTMTRREQLAQARAAITARLAAIPARLRQSASGSARDLDLADPPDSTLARSAEAYVREVSTSWLYAHCVRTWLFAAALGDLDGEPYDSELLYLACLLHDLGLTTAHHGSDPAASCFAVEGARATRALIVDQGGSEHTAQAVAEAISLHLNIDVELAHGVEAHLLSRGAALDAVGRGLDKVPSTTVDSVLKQWPRDGFANALAAVIHQEAQSRPRSRASLLDRLGFTGLVLNNPMDRSATP</sequence>
<dbReference type="OrthoDB" id="8478129at2"/>
<dbReference type="Proteomes" id="UP000193087">
    <property type="component" value="Unassembled WGS sequence"/>
</dbReference>
<dbReference type="SUPFAM" id="SSF109604">
    <property type="entry name" value="HD-domain/PDEase-like"/>
    <property type="match status" value="1"/>
</dbReference>
<organism evidence="2 3">
    <name type="scientific">Mycobacterium riyadhense</name>
    <dbReference type="NCBI Taxonomy" id="486698"/>
    <lineage>
        <taxon>Bacteria</taxon>
        <taxon>Bacillati</taxon>
        <taxon>Actinomycetota</taxon>
        <taxon>Actinomycetes</taxon>
        <taxon>Mycobacteriales</taxon>
        <taxon>Mycobacteriaceae</taxon>
        <taxon>Mycobacterium</taxon>
    </lineage>
</organism>
<dbReference type="InterPro" id="IPR003607">
    <property type="entry name" value="HD/PDEase_dom"/>
</dbReference>
<dbReference type="Pfam" id="PF01966">
    <property type="entry name" value="HD"/>
    <property type="match status" value="1"/>
</dbReference>
<dbReference type="STRING" id="486698.AWC22_02140"/>
<evidence type="ECO:0000313" key="3">
    <source>
        <dbReference type="Proteomes" id="UP000193087"/>
    </source>
</evidence>
<evidence type="ECO:0000259" key="1">
    <source>
        <dbReference type="SMART" id="SM00471"/>
    </source>
</evidence>
<reference evidence="2 3" key="1">
    <citation type="submission" date="2016-01" db="EMBL/GenBank/DDBJ databases">
        <title>The new phylogeny of the genus Mycobacterium.</title>
        <authorList>
            <person name="Tarcisio F."/>
            <person name="Conor M."/>
            <person name="Antonella G."/>
            <person name="Elisabetta G."/>
            <person name="Giulia F.S."/>
            <person name="Sara T."/>
            <person name="Anna F."/>
            <person name="Clotilde B."/>
            <person name="Roberto B."/>
            <person name="Veronica D.S."/>
            <person name="Fabio R."/>
            <person name="Monica P."/>
            <person name="Olivier J."/>
            <person name="Enrico T."/>
            <person name="Nicola S."/>
        </authorList>
    </citation>
    <scope>NUCLEOTIDE SEQUENCE [LARGE SCALE GENOMIC DNA]</scope>
    <source>
        <strain evidence="2 3">DSM 45176</strain>
    </source>
</reference>
<dbReference type="PANTHER" id="PTHR35569:SF1">
    <property type="entry name" value="CYANAMIDE HYDRATASE DDI2-RELATED"/>
    <property type="match status" value="1"/>
</dbReference>
<name>A0A1X2BS32_9MYCO</name>
<accession>A0A1X2BS32</accession>
<dbReference type="CDD" id="cd00077">
    <property type="entry name" value="HDc"/>
    <property type="match status" value="1"/>
</dbReference>
<gene>
    <name evidence="2" type="ORF">AWC22_02140</name>
</gene>